<dbReference type="Pfam" id="PF10881">
    <property type="entry name" value="DUF2726"/>
    <property type="match status" value="1"/>
</dbReference>
<sequence>MITKEELERLYWDEGNSMNDIGKLLNKSCSAIRYWMNKYNISRRNAADYHRKSNDEFVKDIKKLVGNKYVFLEKYKGSYTKILCKHIKCGYEWKIRPNSFLNSHNRCPKCSTKSAALKHKKTDQEFKQEVFELVGSEYSFLEKYKKGTRKIKIKHNKCGNIYYVRPHDFLSGNRCPECSLKKTIKKLRKSNNQFKIEVRELVGDEYTVLGKYINYGTKIKIRHNNCGNVYDVTPRSFVYHGNRCPYCKNSTGEEKIKQFLENNAFLFEKEYVFKDCISQKGGTLRFDFAIFNSKNEVIQIIEYDGEQHYRPIDFFGGKEGFKGVKKRDKIKNKYCKDNNIPLLRIPYWDFDNIEQILKSKLIF</sequence>
<dbReference type="RefSeq" id="WP_134118270.1">
    <property type="nucleotide sequence ID" value="NZ_SOEG01000030.1"/>
</dbReference>
<dbReference type="EMBL" id="SOEG01000030">
    <property type="protein sequence ID" value="TDX48334.1"/>
    <property type="molecule type" value="Genomic_DNA"/>
</dbReference>
<evidence type="ECO:0000313" key="3">
    <source>
        <dbReference type="Proteomes" id="UP000295832"/>
    </source>
</evidence>
<keyword evidence="3" id="KW-1185">Reference proteome</keyword>
<organism evidence="2 3">
    <name type="scientific">Orenia marismortui</name>
    <dbReference type="NCBI Taxonomy" id="46469"/>
    <lineage>
        <taxon>Bacteria</taxon>
        <taxon>Bacillati</taxon>
        <taxon>Bacillota</taxon>
        <taxon>Clostridia</taxon>
        <taxon>Halanaerobiales</taxon>
        <taxon>Halobacteroidaceae</taxon>
        <taxon>Orenia</taxon>
    </lineage>
</organism>
<evidence type="ECO:0000259" key="1">
    <source>
        <dbReference type="Pfam" id="PF10881"/>
    </source>
</evidence>
<evidence type="ECO:0000313" key="2">
    <source>
        <dbReference type="EMBL" id="TDX48334.1"/>
    </source>
</evidence>
<proteinExistence type="predicted"/>
<accession>A0A4R8GTZ7</accession>
<comment type="caution">
    <text evidence="2">The sequence shown here is derived from an EMBL/GenBank/DDBJ whole genome shotgun (WGS) entry which is preliminary data.</text>
</comment>
<feature type="domain" description="DUF2726" evidence="1">
    <location>
        <begin position="283"/>
        <end position="356"/>
    </location>
</feature>
<dbReference type="Gene3D" id="3.40.960.10">
    <property type="entry name" value="VSR Endonuclease"/>
    <property type="match status" value="1"/>
</dbReference>
<name>A0A4R8GTZ7_9FIRM</name>
<dbReference type="Proteomes" id="UP000295832">
    <property type="component" value="Unassembled WGS sequence"/>
</dbReference>
<protein>
    <submittedName>
        <fullName evidence="2">Uncharacterized protein DUF2726</fullName>
    </submittedName>
</protein>
<dbReference type="InterPro" id="IPR024402">
    <property type="entry name" value="DUF2726"/>
</dbReference>
<reference evidence="2 3" key="1">
    <citation type="submission" date="2019-03" db="EMBL/GenBank/DDBJ databases">
        <title>Subsurface microbial communities from deep shales in Ohio and West Virginia, USA.</title>
        <authorList>
            <person name="Wrighton K."/>
        </authorList>
    </citation>
    <scope>NUCLEOTIDE SEQUENCE [LARGE SCALE GENOMIC DNA]</scope>
    <source>
        <strain evidence="2 3">MSL 6dP</strain>
    </source>
</reference>
<gene>
    <name evidence="2" type="ORF">C7959_13061</name>
</gene>
<dbReference type="AlphaFoldDB" id="A0A4R8GTZ7"/>